<dbReference type="EMBL" id="CP148067">
    <property type="protein sequence ID" value="WXL29240.1"/>
    <property type="molecule type" value="Genomic_DNA"/>
</dbReference>
<proteinExistence type="predicted"/>
<keyword evidence="2" id="KW-0812">Transmembrane</keyword>
<evidence type="ECO:0000313" key="4">
    <source>
        <dbReference type="Proteomes" id="UP001477443"/>
    </source>
</evidence>
<gene>
    <name evidence="3" type="ORF">WG617_01135</name>
</gene>
<dbReference type="Proteomes" id="UP001477443">
    <property type="component" value="Chromosome"/>
</dbReference>
<feature type="transmembrane region" description="Helical" evidence="2">
    <location>
        <begin position="137"/>
        <end position="161"/>
    </location>
</feature>
<accession>A0ABZ2RUB7</accession>
<keyword evidence="4" id="KW-1185">Reference proteome</keyword>
<keyword evidence="1" id="KW-0175">Coiled coil</keyword>
<keyword evidence="2" id="KW-1133">Transmembrane helix</keyword>
<evidence type="ECO:0000256" key="1">
    <source>
        <dbReference type="SAM" id="Coils"/>
    </source>
</evidence>
<reference evidence="3" key="1">
    <citation type="submission" date="2024-03" db="EMBL/GenBank/DDBJ databases">
        <title>Complete genome sequence of Mycoplasma felifaucium Z921 isolated from the trachea of a cheetah.</title>
        <authorList>
            <person name="Spergser J."/>
        </authorList>
    </citation>
    <scope>NUCLEOTIDE SEQUENCE [LARGE SCALE GENOMIC DNA]</scope>
    <source>
        <strain evidence="3">Z921</strain>
    </source>
</reference>
<feature type="coiled-coil region" evidence="1">
    <location>
        <begin position="81"/>
        <end position="134"/>
    </location>
</feature>
<keyword evidence="2" id="KW-0472">Membrane</keyword>
<feature type="transmembrane region" description="Helical" evidence="2">
    <location>
        <begin position="58"/>
        <end position="81"/>
    </location>
</feature>
<sequence length="162" mass="19022">MKESTKEYFRNSFSWKKSIHLIASFIIVTTICLVYYFLKVKKSNFTSIRLAKDFTFIIGITLLSYSGLMWILEMGFGLSLFKGKNNKYNRENDIIRKLEEEKKKPNSEEKQIRVKILNEQLQEAKQERMQKENKKRYNFVLVLIAVIAILTLITAGILQAVK</sequence>
<name>A0ABZ2RUB7_9BACT</name>
<dbReference type="RefSeq" id="WP_338822868.1">
    <property type="nucleotide sequence ID" value="NZ_CP148067.1"/>
</dbReference>
<organism evidence="3 4">
    <name type="scientific">Mycoplasmopsis felifaucium</name>
    <dbReference type="NCBI Taxonomy" id="35768"/>
    <lineage>
        <taxon>Bacteria</taxon>
        <taxon>Bacillati</taxon>
        <taxon>Mycoplasmatota</taxon>
        <taxon>Mycoplasmoidales</taxon>
        <taxon>Metamycoplasmataceae</taxon>
        <taxon>Mycoplasmopsis</taxon>
    </lineage>
</organism>
<protein>
    <submittedName>
        <fullName evidence="3">DUF3899 domain-containing protein</fullName>
    </submittedName>
</protein>
<evidence type="ECO:0000256" key="2">
    <source>
        <dbReference type="SAM" id="Phobius"/>
    </source>
</evidence>
<feature type="transmembrane region" description="Helical" evidence="2">
    <location>
        <begin position="21"/>
        <end position="38"/>
    </location>
</feature>
<evidence type="ECO:0000313" key="3">
    <source>
        <dbReference type="EMBL" id="WXL29240.1"/>
    </source>
</evidence>